<reference evidence="2" key="1">
    <citation type="journal article" date="2019" name="Int. J. Syst. Evol. Microbiol.">
        <title>The Global Catalogue of Microorganisms (GCM) 10K type strain sequencing project: providing services to taxonomists for standard genome sequencing and annotation.</title>
        <authorList>
            <consortium name="The Broad Institute Genomics Platform"/>
            <consortium name="The Broad Institute Genome Sequencing Center for Infectious Disease"/>
            <person name="Wu L."/>
            <person name="Ma J."/>
        </authorList>
    </citation>
    <scope>NUCLEOTIDE SEQUENCE [LARGE SCALE GENOMIC DNA]</scope>
    <source>
        <strain evidence="2">JCM 16925</strain>
    </source>
</reference>
<organism evidence="1 2">
    <name type="scientific">Streptomyces shaanxiensis</name>
    <dbReference type="NCBI Taxonomy" id="653357"/>
    <lineage>
        <taxon>Bacteria</taxon>
        <taxon>Bacillati</taxon>
        <taxon>Actinomycetota</taxon>
        <taxon>Actinomycetes</taxon>
        <taxon>Kitasatosporales</taxon>
        <taxon>Streptomycetaceae</taxon>
        <taxon>Streptomyces</taxon>
    </lineage>
</organism>
<accession>A0ABP7VX00</accession>
<dbReference type="Proteomes" id="UP001499984">
    <property type="component" value="Unassembled WGS sequence"/>
</dbReference>
<dbReference type="RefSeq" id="WP_345017623.1">
    <property type="nucleotide sequence ID" value="NZ_BAAAZY010000019.1"/>
</dbReference>
<sequence length="353" mass="36621">MKWDARALFRGKGRRRLIGSSVALAVLGAGYYGFQVQYPAAKTGRACSGMIPVDSVLDLAGKSKLSLLGLGFDVSSRQFDVSRDVTEPAGLATRCVVDGVEISIETSAGALNAYGAYTFQGDPESFPVPMNAGWQGLMVTEDDQATASVLLSCKNWTSKDGGGVLVTADSPYDSKVTEAVRLKLARVATGTAQRAAEKTGCVTEPGNAGELTAPAAAAKTVSADDATGTCKGMTSVSEVRETAAGVSPAEECLLVGSLQLRAAYGPFSDASDAVVNGKYGGHDIPSGVERHTAWTSATCQGALGIGYYNASPVDGNDRSFTSNPLTKDERANIQRFADQSAARHGCDSPAELP</sequence>
<comment type="caution">
    <text evidence="1">The sequence shown here is derived from an EMBL/GenBank/DDBJ whole genome shotgun (WGS) entry which is preliminary data.</text>
</comment>
<evidence type="ECO:0000313" key="1">
    <source>
        <dbReference type="EMBL" id="GAA4075235.1"/>
    </source>
</evidence>
<protein>
    <submittedName>
        <fullName evidence="1">Uncharacterized protein</fullName>
    </submittedName>
</protein>
<name>A0ABP7VX00_9ACTN</name>
<gene>
    <name evidence="1" type="ORF">GCM10022233_61890</name>
</gene>
<proteinExistence type="predicted"/>
<keyword evidence="2" id="KW-1185">Reference proteome</keyword>
<dbReference type="EMBL" id="BAAAZY010000019">
    <property type="protein sequence ID" value="GAA4075235.1"/>
    <property type="molecule type" value="Genomic_DNA"/>
</dbReference>
<evidence type="ECO:0000313" key="2">
    <source>
        <dbReference type="Proteomes" id="UP001499984"/>
    </source>
</evidence>